<reference evidence="1 2" key="1">
    <citation type="journal article" date="2022" name="DNA Res.">
        <title>Chromosomal-level genome assembly of the orchid tree Bauhinia variegata (Leguminosae; Cercidoideae) supports the allotetraploid origin hypothesis of Bauhinia.</title>
        <authorList>
            <person name="Zhong Y."/>
            <person name="Chen Y."/>
            <person name="Zheng D."/>
            <person name="Pang J."/>
            <person name="Liu Y."/>
            <person name="Luo S."/>
            <person name="Meng S."/>
            <person name="Qian L."/>
            <person name="Wei D."/>
            <person name="Dai S."/>
            <person name="Zhou R."/>
        </authorList>
    </citation>
    <scope>NUCLEOTIDE SEQUENCE [LARGE SCALE GENOMIC DNA]</scope>
    <source>
        <strain evidence="1">BV-YZ2020</strain>
    </source>
</reference>
<dbReference type="EMBL" id="CM039434">
    <property type="protein sequence ID" value="KAI4323776.1"/>
    <property type="molecule type" value="Genomic_DNA"/>
</dbReference>
<keyword evidence="2" id="KW-1185">Reference proteome</keyword>
<protein>
    <submittedName>
        <fullName evidence="1">Uncharacterized protein</fullName>
    </submittedName>
</protein>
<dbReference type="Proteomes" id="UP000828941">
    <property type="component" value="Chromosome 9"/>
</dbReference>
<gene>
    <name evidence="1" type="ORF">L6164_023355</name>
</gene>
<evidence type="ECO:0000313" key="2">
    <source>
        <dbReference type="Proteomes" id="UP000828941"/>
    </source>
</evidence>
<comment type="caution">
    <text evidence="1">The sequence shown here is derived from an EMBL/GenBank/DDBJ whole genome shotgun (WGS) entry which is preliminary data.</text>
</comment>
<accession>A0ACB9MLB1</accession>
<organism evidence="1 2">
    <name type="scientific">Bauhinia variegata</name>
    <name type="common">Purple orchid tree</name>
    <name type="synonym">Phanera variegata</name>
    <dbReference type="NCBI Taxonomy" id="167791"/>
    <lineage>
        <taxon>Eukaryota</taxon>
        <taxon>Viridiplantae</taxon>
        <taxon>Streptophyta</taxon>
        <taxon>Embryophyta</taxon>
        <taxon>Tracheophyta</taxon>
        <taxon>Spermatophyta</taxon>
        <taxon>Magnoliopsida</taxon>
        <taxon>eudicotyledons</taxon>
        <taxon>Gunneridae</taxon>
        <taxon>Pentapetalae</taxon>
        <taxon>rosids</taxon>
        <taxon>fabids</taxon>
        <taxon>Fabales</taxon>
        <taxon>Fabaceae</taxon>
        <taxon>Cercidoideae</taxon>
        <taxon>Cercideae</taxon>
        <taxon>Bauhiniinae</taxon>
        <taxon>Bauhinia</taxon>
    </lineage>
</organism>
<evidence type="ECO:0000313" key="1">
    <source>
        <dbReference type="EMBL" id="KAI4323776.1"/>
    </source>
</evidence>
<proteinExistence type="predicted"/>
<sequence length="114" mass="12971">MRRLKRQFSTIKSHGLGDEGLNMVSHCRSHKEVKIVGRKLAQLYHLGLRKGIGHKRSIKICYNIPSEAISNKLETKSNANCCIKCYNQLTSPMVFEGIWCGIDDYCLLNALFTQ</sequence>
<name>A0ACB9MLB1_BAUVA</name>